<feature type="region of interest" description="Disordered" evidence="1">
    <location>
        <begin position="38"/>
        <end position="65"/>
    </location>
</feature>
<sequence>MLLMGRAMAGKAVQAEKHASGKISNLRKTARVRQDINALDGAQQPDAAARVAGKVPADKEDAATN</sequence>
<keyword evidence="3" id="KW-1185">Reference proteome</keyword>
<organism evidence="2 3">
    <name type="scientific">Mixta calida</name>
    <dbReference type="NCBI Taxonomy" id="665913"/>
    <lineage>
        <taxon>Bacteria</taxon>
        <taxon>Pseudomonadati</taxon>
        <taxon>Pseudomonadota</taxon>
        <taxon>Gammaproteobacteria</taxon>
        <taxon>Enterobacterales</taxon>
        <taxon>Erwiniaceae</taxon>
        <taxon>Mixta</taxon>
    </lineage>
</organism>
<proteinExistence type="predicted"/>
<protein>
    <submittedName>
        <fullName evidence="2">Uncharacterized protein</fullName>
    </submittedName>
</protein>
<accession>A0ABN5HD88</accession>
<evidence type="ECO:0000313" key="2">
    <source>
        <dbReference type="EMBL" id="AUY26535.1"/>
    </source>
</evidence>
<name>A0ABN5HD88_9GAMM</name>
<feature type="compositionally biased region" description="Basic and acidic residues" evidence="1">
    <location>
        <begin position="56"/>
        <end position="65"/>
    </location>
</feature>
<evidence type="ECO:0000313" key="3">
    <source>
        <dbReference type="Proteomes" id="UP000237673"/>
    </source>
</evidence>
<evidence type="ECO:0000256" key="1">
    <source>
        <dbReference type="SAM" id="MobiDB-lite"/>
    </source>
</evidence>
<reference evidence="2 3" key="1">
    <citation type="submission" date="2018-01" db="EMBL/GenBank/DDBJ databases">
        <title>Complete and assembled Genome of Pantoea calida DSM22759T.</title>
        <authorList>
            <person name="Stevens M.J.A."/>
            <person name="Zurfluh K."/>
            <person name="Stephan R."/>
        </authorList>
    </citation>
    <scope>NUCLEOTIDE SEQUENCE [LARGE SCALE GENOMIC DNA]</scope>
    <source>
        <strain evidence="2 3">DSM 22759</strain>
    </source>
</reference>
<gene>
    <name evidence="2" type="ORF">C2E16_17560</name>
</gene>
<dbReference type="EMBL" id="CP026378">
    <property type="protein sequence ID" value="AUY26535.1"/>
    <property type="molecule type" value="Genomic_DNA"/>
</dbReference>
<dbReference type="Proteomes" id="UP000237673">
    <property type="component" value="Chromosome"/>
</dbReference>